<name>A0A161TC36_XYLHT</name>
<proteinExistence type="predicted"/>
<feature type="compositionally biased region" description="Gly residues" evidence="1">
    <location>
        <begin position="643"/>
        <end position="664"/>
    </location>
</feature>
<feature type="region of interest" description="Disordered" evidence="1">
    <location>
        <begin position="628"/>
        <end position="680"/>
    </location>
</feature>
<feature type="region of interest" description="Disordered" evidence="1">
    <location>
        <begin position="66"/>
        <end position="141"/>
    </location>
</feature>
<feature type="region of interest" description="Disordered" evidence="1">
    <location>
        <begin position="291"/>
        <end position="335"/>
    </location>
</feature>
<feature type="region of interest" description="Disordered" evidence="1">
    <location>
        <begin position="1106"/>
        <end position="1208"/>
    </location>
</feature>
<dbReference type="OMA" id="ENWASEW"/>
<feature type="region of interest" description="Disordered" evidence="1">
    <location>
        <begin position="826"/>
        <end position="863"/>
    </location>
</feature>
<feature type="compositionally biased region" description="Basic and acidic residues" evidence="1">
    <location>
        <begin position="1175"/>
        <end position="1199"/>
    </location>
</feature>
<accession>A0A161TC36</accession>
<feature type="region of interest" description="Disordered" evidence="1">
    <location>
        <begin position="889"/>
        <end position="1011"/>
    </location>
</feature>
<reference evidence="3 4" key="1">
    <citation type="journal article" date="2016" name="Fungal Biol.">
        <title>The genome of Xylona heveae provides a window into fungal endophytism.</title>
        <authorList>
            <person name="Gazis R."/>
            <person name="Kuo A."/>
            <person name="Riley R."/>
            <person name="LaButti K."/>
            <person name="Lipzen A."/>
            <person name="Lin J."/>
            <person name="Amirebrahimi M."/>
            <person name="Hesse C.N."/>
            <person name="Spatafora J.W."/>
            <person name="Henrissat B."/>
            <person name="Hainaut M."/>
            <person name="Grigoriev I.V."/>
            <person name="Hibbett D.S."/>
        </authorList>
    </citation>
    <scope>NUCLEOTIDE SEQUENCE [LARGE SCALE GENOMIC DNA]</scope>
    <source>
        <strain evidence="3 4">TC161</strain>
    </source>
</reference>
<dbReference type="Proteomes" id="UP000076632">
    <property type="component" value="Unassembled WGS sequence"/>
</dbReference>
<dbReference type="OrthoDB" id="5413531at2759"/>
<evidence type="ECO:0000256" key="1">
    <source>
        <dbReference type="SAM" id="MobiDB-lite"/>
    </source>
</evidence>
<gene>
    <name evidence="3" type="ORF">L228DRAFT_282045</name>
</gene>
<feature type="region of interest" description="Disordered" evidence="1">
    <location>
        <begin position="202"/>
        <end position="222"/>
    </location>
</feature>
<feature type="compositionally biased region" description="Pro residues" evidence="1">
    <location>
        <begin position="898"/>
        <end position="909"/>
    </location>
</feature>
<dbReference type="InParanoid" id="A0A161TC36"/>
<feature type="compositionally biased region" description="Low complexity" evidence="1">
    <location>
        <begin position="910"/>
        <end position="919"/>
    </location>
</feature>
<sequence length="1291" mass="137614">MILSVLQHSSPIHSPFTHLHWLQPLLLLTSVALQPFLSTFPAHSVSTASFQDIYINLQSYHSPSSAPSLRISINPPQHSSASDSNMNSVPLPNLPPTARGPHPTGPTPPRPRHHEPDPDLDLDPDPNPEGITSQGNYPAHKFAGPYQPPFLQFWASDELSQYQYLNCSFFSHPSDEAPTLLQLKQHAQALVNLIKTIDISMREPPKDRDSANSNNPAGITDADLDASDAFDYLEDLSKVYQNSSPSHNTPLYSVRNNLRTTGVSGSANPFSRNEKCAILADFKAFLDERHDEQAEYEPSTPTPAQRRQHGKPGQPQPHGHHRHTSSSDPRPFHDRPREALHNYIRHASSVLECLDELYAEQGGIFALVPPPGSANRELIKQSFLGQWLVFTTALVQRVAELEAEVRNSRDVLAGEALAPRRLLGTVLGEFGLGSHPGSDSTLLGGGGGGGGAYNVGGGGIGGGEDHWTAPGGTTPGTNGWGTPLVFPQDRYVLANLSAGLWETLSHELDHKMMMQVEQERRAARVLRGGPNVSGTGGPGVSGAGTGATGGGGDVEMLDDDDNGMEQGTSHPHRPIVWVDVPCRLYRVTGAPTIFITPGHGMDENTFWTKSEEARPLVQTVPRGALPASVDTAEEEEGQEQEGQGQGQQGAGQPGAGAAGGGTAGGAREEQGQAPTQKQFQVQQKAAAATATNAAATTTAATTTPVAAVTPAAATVGGSGSGNAVGVGGGSGQTNFNPNNYKALLQEGMARQKARLDKIHAARATRPAGPTLAPPQVHPVHPVHTVTTAPIASVAGPAQVHPAQAQDPPAVVQLDFFTGRPTTAAVTSGVTTTTTTTAHPDPPVQPTQSTQRVQLDQTAGAAEDAEAAEAAQLARVYQLAAQITVPPTIPLPQLQPAQPAQPPAITPTPTPTMTTTTTTSEPPPSTIPTNPTKLPPSNNPPAGPAGPAPSSPSPSRSPAPAHTGHRASTLPPYLQSPPSSPPPYSPTKTIPTTPHTPTTPYNLNPTNEPPLKFDYKNPFTPRTAALTGNPFFASGSLGPRGSTHTSLIRKEDRGAARLRRSQRARTPQERDEEGREDAVLNYGSAGDKDRLLADTLVRNRRMTARMRRAMGGMDLDPKSHDGRGGPDSAGDDNDNDTLENVENVENVDTSSLDRNGKEKAKGKRKADGTVEGTGTGDEKAGQRETGEREGEQRGKGGETRGKKRGLGKIGRGRLDLPIRLTVISEEDERERQLHETEIEKEEDKILRRGTKTMKDKMLTTALTRNRQLKGEMRSLDAYKHDDQLFRRKKVKA</sequence>
<feature type="compositionally biased region" description="Pro residues" evidence="1">
    <location>
        <begin position="932"/>
        <end position="956"/>
    </location>
</feature>
<dbReference type="RefSeq" id="XP_018188862.1">
    <property type="nucleotide sequence ID" value="XM_018335948.1"/>
</dbReference>
<feature type="compositionally biased region" description="Polar residues" evidence="1">
    <location>
        <begin position="845"/>
        <end position="856"/>
    </location>
</feature>
<keyword evidence="2" id="KW-0732">Signal</keyword>
<feature type="region of interest" description="Disordered" evidence="1">
    <location>
        <begin position="527"/>
        <end position="570"/>
    </location>
</feature>
<feature type="chain" id="PRO_5007827053" evidence="2">
    <location>
        <begin position="34"/>
        <end position="1291"/>
    </location>
</feature>
<dbReference type="EMBL" id="KV407457">
    <property type="protein sequence ID" value="KZF23307.1"/>
    <property type="molecule type" value="Genomic_DNA"/>
</dbReference>
<dbReference type="GeneID" id="28901085"/>
<feature type="region of interest" description="Disordered" evidence="1">
    <location>
        <begin position="1025"/>
        <end position="1081"/>
    </location>
</feature>
<evidence type="ECO:0000313" key="4">
    <source>
        <dbReference type="Proteomes" id="UP000076632"/>
    </source>
</evidence>
<feature type="compositionally biased region" description="Basic and acidic residues" evidence="1">
    <location>
        <begin position="1114"/>
        <end position="1123"/>
    </location>
</feature>
<feature type="compositionally biased region" description="Low complexity" evidence="1">
    <location>
        <begin position="985"/>
        <end position="1009"/>
    </location>
</feature>
<feature type="signal peptide" evidence="2">
    <location>
        <begin position="1"/>
        <end position="33"/>
    </location>
</feature>
<evidence type="ECO:0000256" key="2">
    <source>
        <dbReference type="SAM" id="SignalP"/>
    </source>
</evidence>
<feature type="compositionally biased region" description="Gly residues" evidence="1">
    <location>
        <begin position="534"/>
        <end position="553"/>
    </location>
</feature>
<feature type="compositionally biased region" description="Basic and acidic residues" evidence="1">
    <location>
        <begin position="1065"/>
        <end position="1077"/>
    </location>
</feature>
<feature type="compositionally biased region" description="Low complexity" evidence="1">
    <location>
        <begin position="826"/>
        <end position="837"/>
    </location>
</feature>
<keyword evidence="4" id="KW-1185">Reference proteome</keyword>
<evidence type="ECO:0000313" key="3">
    <source>
        <dbReference type="EMBL" id="KZF23307.1"/>
    </source>
</evidence>
<feature type="compositionally biased region" description="Polar residues" evidence="1">
    <location>
        <begin position="74"/>
        <end position="90"/>
    </location>
</feature>
<organism evidence="3 4">
    <name type="scientific">Xylona heveae (strain CBS 132557 / TC161)</name>
    <dbReference type="NCBI Taxonomy" id="1328760"/>
    <lineage>
        <taxon>Eukaryota</taxon>
        <taxon>Fungi</taxon>
        <taxon>Dikarya</taxon>
        <taxon>Ascomycota</taxon>
        <taxon>Pezizomycotina</taxon>
        <taxon>Xylonomycetes</taxon>
        <taxon>Xylonales</taxon>
        <taxon>Xylonaceae</taxon>
        <taxon>Xylona</taxon>
    </lineage>
</organism>
<feature type="compositionally biased region" description="Acidic residues" evidence="1">
    <location>
        <begin position="1128"/>
        <end position="1138"/>
    </location>
</feature>
<protein>
    <submittedName>
        <fullName evidence="3">Uncharacterized protein</fullName>
    </submittedName>
</protein>
<feature type="compositionally biased region" description="Pro residues" evidence="1">
    <location>
        <begin position="973"/>
        <end position="984"/>
    </location>
</feature>